<dbReference type="InterPro" id="IPR050189">
    <property type="entry name" value="MFS_Efflux_Transporters"/>
</dbReference>
<evidence type="ECO:0000256" key="2">
    <source>
        <dbReference type="ARBA" id="ARBA00022475"/>
    </source>
</evidence>
<dbReference type="InterPro" id="IPR036259">
    <property type="entry name" value="MFS_trans_sf"/>
</dbReference>
<comment type="caution">
    <text evidence="8">The sequence shown here is derived from an EMBL/GenBank/DDBJ whole genome shotgun (WGS) entry which is preliminary data.</text>
</comment>
<dbReference type="SUPFAM" id="SSF103473">
    <property type="entry name" value="MFS general substrate transporter"/>
    <property type="match status" value="1"/>
</dbReference>
<accession>A0A9X7PJX8</accession>
<feature type="transmembrane region" description="Helical" evidence="6">
    <location>
        <begin position="50"/>
        <end position="69"/>
    </location>
</feature>
<proteinExistence type="predicted"/>
<dbReference type="Gene3D" id="1.20.1250.20">
    <property type="entry name" value="MFS general substrate transporter like domains"/>
    <property type="match status" value="1"/>
</dbReference>
<evidence type="ECO:0000256" key="4">
    <source>
        <dbReference type="ARBA" id="ARBA00022989"/>
    </source>
</evidence>
<dbReference type="GO" id="GO:0022857">
    <property type="term" value="F:transmembrane transporter activity"/>
    <property type="evidence" value="ECO:0007669"/>
    <property type="project" value="InterPro"/>
</dbReference>
<feature type="transmembrane region" description="Helical" evidence="6">
    <location>
        <begin position="367"/>
        <end position="386"/>
    </location>
</feature>
<dbReference type="GO" id="GO:0005886">
    <property type="term" value="C:plasma membrane"/>
    <property type="evidence" value="ECO:0007669"/>
    <property type="project" value="UniProtKB-SubCell"/>
</dbReference>
<dbReference type="PROSITE" id="PS50850">
    <property type="entry name" value="MFS"/>
    <property type="match status" value="1"/>
</dbReference>
<keyword evidence="4 6" id="KW-1133">Transmembrane helix</keyword>
<evidence type="ECO:0000256" key="1">
    <source>
        <dbReference type="ARBA" id="ARBA00004651"/>
    </source>
</evidence>
<organism evidence="8 9">
    <name type="scientific">Streptosporangium nondiastaticum</name>
    <dbReference type="NCBI Taxonomy" id="35764"/>
    <lineage>
        <taxon>Bacteria</taxon>
        <taxon>Bacillati</taxon>
        <taxon>Actinomycetota</taxon>
        <taxon>Actinomycetes</taxon>
        <taxon>Streptosporangiales</taxon>
        <taxon>Streptosporangiaceae</taxon>
        <taxon>Streptosporangium</taxon>
    </lineage>
</organism>
<keyword evidence="5 6" id="KW-0472">Membrane</keyword>
<evidence type="ECO:0000256" key="5">
    <source>
        <dbReference type="ARBA" id="ARBA00023136"/>
    </source>
</evidence>
<protein>
    <submittedName>
        <fullName evidence="8">MFS transporter</fullName>
    </submittedName>
</protein>
<comment type="subcellular location">
    <subcellularLocation>
        <location evidence="1">Cell membrane</location>
        <topology evidence="1">Multi-pass membrane protein</topology>
    </subcellularLocation>
</comment>
<feature type="transmembrane region" description="Helical" evidence="6">
    <location>
        <begin position="12"/>
        <end position="38"/>
    </location>
</feature>
<reference evidence="8 9" key="1">
    <citation type="submission" date="2018-03" db="EMBL/GenBank/DDBJ databases">
        <title>Chitinolytic properties of Streptosporangium nondiastaticum TBG75A20.</title>
        <authorList>
            <person name="Gayathri V."/>
            <person name="Shiburaj S."/>
        </authorList>
    </citation>
    <scope>NUCLEOTIDE SEQUENCE [LARGE SCALE GENOMIC DNA]</scope>
    <source>
        <strain evidence="8 9">TBG75A20</strain>
    </source>
</reference>
<evidence type="ECO:0000313" key="8">
    <source>
        <dbReference type="EMBL" id="PSJ30551.1"/>
    </source>
</evidence>
<keyword evidence="2" id="KW-1003">Cell membrane</keyword>
<sequence>MLHQIPGGPSPVYRSLIVLAAGLFAIGTDSFVIAGILPDAADSLGIPVGTAGWLLTAYAFTYAVLGPVMATFTTRWPRRTLFLTGFVIFTAGNLITAFVPVFGVALAARALAGLGGAMVTPAAVAAAAALAPPERRGRAIATVMTGLSAATALGAPIGTAIGSLTGNWRATMMFVSALGILAAVGITLLLPALPTPPAVPLRTRVAPLADRRIGLTLLTTFLVYTGLFTVYSFIGASLDRATGGSGTTLAALLFVWGLAATAGTLGSGSLIDRLGSRRVINVAITVAAIDFALLPWTSAHLPSAVVALLVWGVCGWGLLAPQTHRLITALPTAAPLLTGLASAMVYVGVSVAPLVGQVAMAWFGPYWLGPVGAAFIALGLGAAEAAHTVIRRHVPQPALTAQAQQPSPAK</sequence>
<dbReference type="CDD" id="cd17324">
    <property type="entry name" value="MFS_NepI_like"/>
    <property type="match status" value="1"/>
</dbReference>
<feature type="transmembrane region" description="Helical" evidence="6">
    <location>
        <begin position="143"/>
        <end position="164"/>
    </location>
</feature>
<dbReference type="InterPro" id="IPR011701">
    <property type="entry name" value="MFS"/>
</dbReference>
<dbReference type="EMBL" id="PXWG01000001">
    <property type="protein sequence ID" value="PSJ30551.1"/>
    <property type="molecule type" value="Genomic_DNA"/>
</dbReference>
<evidence type="ECO:0000313" key="9">
    <source>
        <dbReference type="Proteomes" id="UP000242427"/>
    </source>
</evidence>
<gene>
    <name evidence="8" type="ORF">B7P34_00615</name>
</gene>
<evidence type="ECO:0000256" key="3">
    <source>
        <dbReference type="ARBA" id="ARBA00022692"/>
    </source>
</evidence>
<dbReference type="AlphaFoldDB" id="A0A9X7PJX8"/>
<dbReference type="PANTHER" id="PTHR43124:SF10">
    <property type="entry name" value="PURINE EFFLUX PUMP PBUE"/>
    <property type="match status" value="1"/>
</dbReference>
<feature type="transmembrane region" description="Helical" evidence="6">
    <location>
        <begin position="213"/>
        <end position="234"/>
    </location>
</feature>
<dbReference type="Proteomes" id="UP000242427">
    <property type="component" value="Unassembled WGS sequence"/>
</dbReference>
<keyword evidence="3 6" id="KW-0812">Transmembrane</keyword>
<evidence type="ECO:0000256" key="6">
    <source>
        <dbReference type="SAM" id="Phobius"/>
    </source>
</evidence>
<keyword evidence="9" id="KW-1185">Reference proteome</keyword>
<feature type="transmembrane region" description="Helical" evidence="6">
    <location>
        <begin position="110"/>
        <end position="131"/>
    </location>
</feature>
<feature type="transmembrane region" description="Helical" evidence="6">
    <location>
        <begin position="81"/>
        <end position="104"/>
    </location>
</feature>
<feature type="transmembrane region" description="Helical" evidence="6">
    <location>
        <begin position="333"/>
        <end position="355"/>
    </location>
</feature>
<dbReference type="PANTHER" id="PTHR43124">
    <property type="entry name" value="PURINE EFFLUX PUMP PBUE"/>
    <property type="match status" value="1"/>
</dbReference>
<feature type="transmembrane region" description="Helical" evidence="6">
    <location>
        <begin position="279"/>
        <end position="297"/>
    </location>
</feature>
<dbReference type="InterPro" id="IPR020846">
    <property type="entry name" value="MFS_dom"/>
</dbReference>
<dbReference type="Pfam" id="PF07690">
    <property type="entry name" value="MFS_1"/>
    <property type="match status" value="2"/>
</dbReference>
<evidence type="ECO:0000259" key="7">
    <source>
        <dbReference type="PROSITE" id="PS50850"/>
    </source>
</evidence>
<feature type="transmembrane region" description="Helical" evidence="6">
    <location>
        <begin position="170"/>
        <end position="193"/>
    </location>
</feature>
<name>A0A9X7PJX8_9ACTN</name>
<feature type="domain" description="Major facilitator superfamily (MFS) profile" evidence="7">
    <location>
        <begin position="15"/>
        <end position="397"/>
    </location>
</feature>
<feature type="transmembrane region" description="Helical" evidence="6">
    <location>
        <begin position="303"/>
        <end position="321"/>
    </location>
</feature>
<feature type="transmembrane region" description="Helical" evidence="6">
    <location>
        <begin position="246"/>
        <end position="267"/>
    </location>
</feature>